<reference evidence="1 2" key="1">
    <citation type="submission" date="2024-03" db="EMBL/GenBank/DDBJ databases">
        <title>Sequence of Lycoming College Course Isolates.</title>
        <authorList>
            <person name="Plotts O."/>
            <person name="Newman J."/>
        </authorList>
    </citation>
    <scope>NUCLEOTIDE SEQUENCE [LARGE SCALE GENOMIC DNA]</scope>
    <source>
        <strain evidence="1 2">CJB-3</strain>
    </source>
</reference>
<name>A0ABU8NS52_9SPHI</name>
<keyword evidence="2" id="KW-1185">Reference proteome</keyword>
<dbReference type="RefSeq" id="WP_337717593.1">
    <property type="nucleotide sequence ID" value="NZ_JBBEUB010000009.1"/>
</dbReference>
<evidence type="ECO:0000313" key="1">
    <source>
        <dbReference type="EMBL" id="MEJ2905085.1"/>
    </source>
</evidence>
<organism evidence="1 2">
    <name type="scientific">Pedobacter panaciterrae</name>
    <dbReference type="NCBI Taxonomy" id="363849"/>
    <lineage>
        <taxon>Bacteria</taxon>
        <taxon>Pseudomonadati</taxon>
        <taxon>Bacteroidota</taxon>
        <taxon>Sphingobacteriia</taxon>
        <taxon>Sphingobacteriales</taxon>
        <taxon>Sphingobacteriaceae</taxon>
        <taxon>Pedobacter</taxon>
    </lineage>
</organism>
<proteinExistence type="predicted"/>
<dbReference type="EMBL" id="JBBEUB010000009">
    <property type="protein sequence ID" value="MEJ2905085.1"/>
    <property type="molecule type" value="Genomic_DNA"/>
</dbReference>
<accession>A0ABU8NS52</accession>
<dbReference type="Proteomes" id="UP001378956">
    <property type="component" value="Unassembled WGS sequence"/>
</dbReference>
<gene>
    <name evidence="1" type="ORF">WAE58_21750</name>
</gene>
<protein>
    <submittedName>
        <fullName evidence="1">Uncharacterized protein</fullName>
    </submittedName>
</protein>
<sequence length="131" mass="13709">MYADLNNAQITVDASRDSVIIVDRFATVRGGRTLDVTGFTPDVIYAGHPIIVETATGVHKPLPLNGGATAYGALPAGHTYTGVLDGSILKSKPFAGILTQGTINPTATYYDFATIAAAFKTAVPLIDQRAD</sequence>
<comment type="caution">
    <text evidence="1">The sequence shown here is derived from an EMBL/GenBank/DDBJ whole genome shotgun (WGS) entry which is preliminary data.</text>
</comment>
<evidence type="ECO:0000313" key="2">
    <source>
        <dbReference type="Proteomes" id="UP001378956"/>
    </source>
</evidence>